<dbReference type="EMBL" id="JZKH01000016">
    <property type="protein sequence ID" value="KJS62131.1"/>
    <property type="molecule type" value="Genomic_DNA"/>
</dbReference>
<dbReference type="RefSeq" id="WP_045694552.1">
    <property type="nucleotide sequence ID" value="NZ_JZKH01000016.1"/>
</dbReference>
<evidence type="ECO:0000313" key="2">
    <source>
        <dbReference type="Proteomes" id="UP000033699"/>
    </source>
</evidence>
<sequence>MPSTTEQLRALKDEDFRLGLVQDHQPHPAGDPADEVYTSASKQLNTCEYMSSCWRMCSY</sequence>
<comment type="caution">
    <text evidence="1">The sequence shown here is derived from an EMBL/GenBank/DDBJ whole genome shotgun (WGS) entry which is preliminary data.</text>
</comment>
<proteinExistence type="predicted"/>
<protein>
    <submittedName>
        <fullName evidence="1">Uncharacterized protein</fullName>
    </submittedName>
</protein>
<keyword evidence="2" id="KW-1185">Reference proteome</keyword>
<organism evidence="1 2">
    <name type="scientific">Streptomyces rubellomurinus (strain ATCC 31215)</name>
    <dbReference type="NCBI Taxonomy" id="359131"/>
    <lineage>
        <taxon>Bacteria</taxon>
        <taxon>Bacillati</taxon>
        <taxon>Actinomycetota</taxon>
        <taxon>Actinomycetes</taxon>
        <taxon>Kitasatosporales</taxon>
        <taxon>Streptomycetaceae</taxon>
        <taxon>Streptomyces</taxon>
    </lineage>
</organism>
<dbReference type="AlphaFoldDB" id="A0A0F2TI05"/>
<dbReference type="OrthoDB" id="4273563at2"/>
<evidence type="ECO:0000313" key="1">
    <source>
        <dbReference type="EMBL" id="KJS62131.1"/>
    </source>
</evidence>
<accession>A0A0F2TI05</accession>
<dbReference type="PATRIC" id="fig|359131.3.peg.1831"/>
<reference evidence="1 2" key="1">
    <citation type="submission" date="2015-02" db="EMBL/GenBank/DDBJ databases">
        <authorList>
            <person name="Ju K.-S."/>
            <person name="Doroghazi J.R."/>
            <person name="Metcalf W."/>
        </authorList>
    </citation>
    <scope>NUCLEOTIDE SEQUENCE [LARGE SCALE GENOMIC DNA]</scope>
    <source>
        <strain evidence="1 2">ATCC 31215</strain>
    </source>
</reference>
<name>A0A0F2TI05_STRR3</name>
<dbReference type="Proteomes" id="UP000033699">
    <property type="component" value="Unassembled WGS sequence"/>
</dbReference>
<gene>
    <name evidence="1" type="ORF">VM95_10560</name>
</gene>